<feature type="compositionally biased region" description="Basic and acidic residues" evidence="8">
    <location>
        <begin position="862"/>
        <end position="875"/>
    </location>
</feature>
<feature type="region of interest" description="Disordered" evidence="8">
    <location>
        <begin position="940"/>
        <end position="1092"/>
    </location>
</feature>
<dbReference type="InterPro" id="IPR001138">
    <property type="entry name" value="Zn2Cys6_DnaBD"/>
</dbReference>
<feature type="compositionally biased region" description="Low complexity" evidence="8">
    <location>
        <begin position="619"/>
        <end position="648"/>
    </location>
</feature>
<evidence type="ECO:0000256" key="1">
    <source>
        <dbReference type="ARBA" id="ARBA00004831"/>
    </source>
</evidence>
<feature type="compositionally biased region" description="Low complexity" evidence="8">
    <location>
        <begin position="977"/>
        <end position="989"/>
    </location>
</feature>
<evidence type="ECO:0000256" key="5">
    <source>
        <dbReference type="ARBA" id="ARBA00023002"/>
    </source>
</evidence>
<feature type="region of interest" description="Disordered" evidence="8">
    <location>
        <begin position="477"/>
        <end position="515"/>
    </location>
</feature>
<comment type="caution">
    <text evidence="10">The sequence shown here is derived from an EMBL/GenBank/DDBJ whole genome shotgun (WGS) entry which is preliminary data.</text>
</comment>
<name>A0AAV5A5C8_9AGAM</name>
<evidence type="ECO:0000256" key="7">
    <source>
        <dbReference type="PROSITE-ProRule" id="PRU00042"/>
    </source>
</evidence>
<feature type="domain" description="C2H2-type" evidence="9">
    <location>
        <begin position="323"/>
        <end position="351"/>
    </location>
</feature>
<accession>A0AAV5A5C8</accession>
<feature type="compositionally biased region" description="Acidic residues" evidence="8">
    <location>
        <begin position="1036"/>
        <end position="1050"/>
    </location>
</feature>
<dbReference type="GO" id="GO:0000981">
    <property type="term" value="F:DNA-binding transcription factor activity, RNA polymerase II-specific"/>
    <property type="evidence" value="ECO:0007669"/>
    <property type="project" value="InterPro"/>
</dbReference>
<dbReference type="Gene3D" id="3.30.160.60">
    <property type="entry name" value="Classic Zinc Finger"/>
    <property type="match status" value="1"/>
</dbReference>
<comment type="pathway">
    <text evidence="1">Purine metabolism; urate degradation; (S)-allantoin from urate: step 1/3.</text>
</comment>
<evidence type="ECO:0000259" key="9">
    <source>
        <dbReference type="PROSITE" id="PS50157"/>
    </source>
</evidence>
<keyword evidence="7" id="KW-0862">Zinc</keyword>
<dbReference type="AlphaFoldDB" id="A0AAV5A5C8"/>
<comment type="similarity">
    <text evidence="2">Belongs to the uricase family.</text>
</comment>
<dbReference type="PROSITE" id="PS00366">
    <property type="entry name" value="URICASE"/>
    <property type="match status" value="1"/>
</dbReference>
<dbReference type="PRINTS" id="PR00093">
    <property type="entry name" value="URICASE"/>
</dbReference>
<dbReference type="Pfam" id="PF01014">
    <property type="entry name" value="Uricase"/>
    <property type="match status" value="2"/>
</dbReference>
<evidence type="ECO:0000256" key="4">
    <source>
        <dbReference type="ARBA" id="ARBA00022631"/>
    </source>
</evidence>
<dbReference type="EC" id="1.7.3.3" evidence="3"/>
<evidence type="ECO:0000256" key="2">
    <source>
        <dbReference type="ARBA" id="ARBA00009760"/>
    </source>
</evidence>
<dbReference type="Proteomes" id="UP001050691">
    <property type="component" value="Unassembled WGS sequence"/>
</dbReference>
<keyword evidence="7" id="KW-0479">Metal-binding</keyword>
<dbReference type="SUPFAM" id="SSF55620">
    <property type="entry name" value="Tetrahydrobiopterin biosynthesis enzymes-like"/>
    <property type="match status" value="2"/>
</dbReference>
<dbReference type="PROSITE" id="PS00028">
    <property type="entry name" value="ZINC_FINGER_C2H2_1"/>
    <property type="match status" value="1"/>
</dbReference>
<dbReference type="GO" id="GO:0006145">
    <property type="term" value="P:purine nucleobase catabolic process"/>
    <property type="evidence" value="ECO:0007669"/>
    <property type="project" value="TreeGrafter"/>
</dbReference>
<dbReference type="Gene3D" id="3.10.270.10">
    <property type="entry name" value="Urate Oxidase"/>
    <property type="match status" value="1"/>
</dbReference>
<feature type="compositionally biased region" description="Polar residues" evidence="8">
    <location>
        <begin position="649"/>
        <end position="681"/>
    </location>
</feature>
<feature type="region of interest" description="Disordered" evidence="8">
    <location>
        <begin position="594"/>
        <end position="681"/>
    </location>
</feature>
<organism evidence="10 11">
    <name type="scientific">Clathrus columnatus</name>
    <dbReference type="NCBI Taxonomy" id="1419009"/>
    <lineage>
        <taxon>Eukaryota</taxon>
        <taxon>Fungi</taxon>
        <taxon>Dikarya</taxon>
        <taxon>Basidiomycota</taxon>
        <taxon>Agaricomycotina</taxon>
        <taxon>Agaricomycetes</taxon>
        <taxon>Phallomycetidae</taxon>
        <taxon>Phallales</taxon>
        <taxon>Clathraceae</taxon>
        <taxon>Clathrus</taxon>
    </lineage>
</organism>
<feature type="compositionally biased region" description="Polar residues" evidence="8">
    <location>
        <begin position="1052"/>
        <end position="1081"/>
    </location>
</feature>
<dbReference type="GO" id="GO:0004846">
    <property type="term" value="F:urate oxidase activity"/>
    <property type="evidence" value="ECO:0007669"/>
    <property type="project" value="UniProtKB-EC"/>
</dbReference>
<sequence length="1092" mass="117231">MSLVAARYGKDLVRVLRVVRRKPNENGKIIHDIVEYNVRALVEGDISSRNLTFVFDQTDGLDTLDLAKTSPHVLSPELFATHVGAFLLNKYEHLSAAFVDIEMLKWSRLAVGEHGVDGVQGSTNGQGHRHSFQRDGEDKHIVNVEVAKSDNGIMSVKVTAGLCDLLLLKSSGSAFSHFIRDEFTTLVEVKDRILSTAVNLQYDFPKYTLKNGLGSIGAMETELEFKKAAELARNVTIDLFTTHDSESVQATLFKMGEAVIAGHKSVEKITYVLPNKHYIPVNLDHLGIANMTEDVAEVFMPVSAPRPQHVARHMRSHTGDRPYECSHCRDRFARSDLLSRHVNKCHASERPATTTQPARRRGHAQPGSSAAAGVSGPAPSLIPPPGTRKICDVCASSRTPAQCDAGLPCGKCLQRNSKCTYIKALETIRRPQATQGINYSRTTDLITPPMTVPSMGLPQRTDPALFPSQPSFNFPASLYSNLQGQSNTSSQSPYFNSNAGNQGSTQQPPNVHGQLPVPAPYPAFIPDHHQQQQTPSTMFAPYPATPHTAARAKNELDAYLLENAFGGANSLGGSAAASSSSYLYNNTHAQEFMAPNQHQPGLPHINDHHIGYPGYTPPSTARSVSSHSSQRSHSAHHSPQQQHQAAYSNTADSPASNDSPSYTHSSNVSTSNNAPSSTAQTQLLDGGVSSAFGMMSLDDPAIAAEMSKSGSFFAPNAFPKTPSSLNNNPVASHVGSSTGTGLTPFLGPNFNAKWSSPSLNSSAGLLTPGLGLGFTLGLGNVSSSNASLPSLGSSGLTPFLNGGNPLDGHLSTGMGNSLATGFTPGRESNIAELKEFWRQFMKTPGEKTPGVGTFGGFGKDGLHYDGSHTDSETSRPRHSLSKMASYPDLKTPGGTNVSQNAHAGNYSMSEKEDLRSYQQAVLARKAPQLTLIPKRRGTLPQTYGDIHAKPPVNMINNTQTNTSKPNNLIPQQQVNGSPSPSASSTHSNSDIGSLFTPTQRIVRERPTFKRLASQTLGPFEAKSAKISHQDINASEGSEDTDGNEDAEWLDVQESTVNGKTTQNSRQKPQSCAESVNNSSTRRLAAPEMVALS</sequence>
<gene>
    <name evidence="10" type="ORF">Clacol_002901</name>
</gene>
<feature type="compositionally biased region" description="Polar residues" evidence="8">
    <location>
        <begin position="954"/>
        <end position="976"/>
    </location>
</feature>
<evidence type="ECO:0000256" key="8">
    <source>
        <dbReference type="SAM" id="MobiDB-lite"/>
    </source>
</evidence>
<dbReference type="EMBL" id="BPWL01000003">
    <property type="protein sequence ID" value="GJJ08682.1"/>
    <property type="molecule type" value="Genomic_DNA"/>
</dbReference>
<evidence type="ECO:0000313" key="11">
    <source>
        <dbReference type="Proteomes" id="UP001050691"/>
    </source>
</evidence>
<proteinExistence type="inferred from homology"/>
<keyword evidence="11" id="KW-1185">Reference proteome</keyword>
<feature type="region of interest" description="Disordered" evidence="8">
    <location>
        <begin position="343"/>
        <end position="383"/>
    </location>
</feature>
<keyword evidence="5" id="KW-0560">Oxidoreductase</keyword>
<dbReference type="InterPro" id="IPR013087">
    <property type="entry name" value="Znf_C2H2_type"/>
</dbReference>
<keyword evidence="7" id="KW-0863">Zinc-finger</keyword>
<evidence type="ECO:0000256" key="3">
    <source>
        <dbReference type="ARBA" id="ARBA00012598"/>
    </source>
</evidence>
<dbReference type="CDD" id="cd00067">
    <property type="entry name" value="GAL4"/>
    <property type="match status" value="1"/>
</dbReference>
<feature type="compositionally biased region" description="Low complexity" evidence="8">
    <location>
        <begin position="366"/>
        <end position="379"/>
    </location>
</feature>
<dbReference type="GO" id="GO:0019628">
    <property type="term" value="P:urate catabolic process"/>
    <property type="evidence" value="ECO:0007669"/>
    <property type="project" value="TreeGrafter"/>
</dbReference>
<dbReference type="GO" id="GO:0008270">
    <property type="term" value="F:zinc ion binding"/>
    <property type="evidence" value="ECO:0007669"/>
    <property type="project" value="UniProtKB-KW"/>
</dbReference>
<feature type="compositionally biased region" description="Polar residues" evidence="8">
    <location>
        <begin position="893"/>
        <end position="902"/>
    </location>
</feature>
<dbReference type="InterPro" id="IPR002042">
    <property type="entry name" value="Uricase"/>
</dbReference>
<dbReference type="SUPFAM" id="SSF57667">
    <property type="entry name" value="beta-beta-alpha zinc fingers"/>
    <property type="match status" value="1"/>
</dbReference>
<evidence type="ECO:0000256" key="6">
    <source>
        <dbReference type="ARBA" id="ARBA00031317"/>
    </source>
</evidence>
<feature type="compositionally biased region" description="Polar residues" evidence="8">
    <location>
        <begin position="477"/>
        <end position="509"/>
    </location>
</feature>
<evidence type="ECO:0000313" key="10">
    <source>
        <dbReference type="EMBL" id="GJJ08682.1"/>
    </source>
</evidence>
<reference evidence="10" key="1">
    <citation type="submission" date="2021-10" db="EMBL/GenBank/DDBJ databases">
        <title>De novo Genome Assembly of Clathrus columnatus (Basidiomycota, Fungi) Using Illumina and Nanopore Sequence Data.</title>
        <authorList>
            <person name="Ogiso-Tanaka E."/>
            <person name="Itagaki H."/>
            <person name="Hosoya T."/>
            <person name="Hosaka K."/>
        </authorList>
    </citation>
    <scope>NUCLEOTIDE SEQUENCE</scope>
    <source>
        <strain evidence="10">MO-923</strain>
    </source>
</reference>
<dbReference type="PANTHER" id="PTHR42874">
    <property type="entry name" value="URICASE"/>
    <property type="match status" value="1"/>
</dbReference>
<feature type="region of interest" description="Disordered" evidence="8">
    <location>
        <begin position="862"/>
        <end position="902"/>
    </location>
</feature>
<protein>
    <recommendedName>
        <fullName evidence="3">factor independent urate hydroxylase</fullName>
        <ecNumber evidence="3">1.7.3.3</ecNumber>
    </recommendedName>
    <alternativeName>
        <fullName evidence="6">Urate oxidase</fullName>
    </alternativeName>
</protein>
<dbReference type="InterPro" id="IPR019842">
    <property type="entry name" value="Uricase_CS"/>
</dbReference>
<dbReference type="NCBIfam" id="TIGR03383">
    <property type="entry name" value="urate_oxi"/>
    <property type="match status" value="1"/>
</dbReference>
<dbReference type="PANTHER" id="PTHR42874:SF1">
    <property type="entry name" value="URICASE"/>
    <property type="match status" value="1"/>
</dbReference>
<dbReference type="GO" id="GO:0005777">
    <property type="term" value="C:peroxisome"/>
    <property type="evidence" value="ECO:0007669"/>
    <property type="project" value="TreeGrafter"/>
</dbReference>
<dbReference type="InterPro" id="IPR036236">
    <property type="entry name" value="Znf_C2H2_sf"/>
</dbReference>
<dbReference type="PROSITE" id="PS50157">
    <property type="entry name" value="ZINC_FINGER_C2H2_2"/>
    <property type="match status" value="1"/>
</dbReference>
<keyword evidence="4" id="KW-0659">Purine metabolism</keyword>